<keyword evidence="1" id="KW-0902">Two-component regulatory system</keyword>
<evidence type="ECO:0000259" key="4">
    <source>
        <dbReference type="PROSITE" id="PS50894"/>
    </source>
</evidence>
<accession>A0ABV3TVN9</accession>
<evidence type="ECO:0000313" key="6">
    <source>
        <dbReference type="Proteomes" id="UP001557484"/>
    </source>
</evidence>
<evidence type="ECO:0000256" key="2">
    <source>
        <dbReference type="PROSITE-ProRule" id="PRU00110"/>
    </source>
</evidence>
<dbReference type="CDD" id="cd00088">
    <property type="entry name" value="HPT"/>
    <property type="match status" value="1"/>
</dbReference>
<dbReference type="RefSeq" id="WP_368375785.1">
    <property type="nucleotide sequence ID" value="NZ_JBFRYB010000001.1"/>
</dbReference>
<gene>
    <name evidence="5" type="ORF">AB4875_09290</name>
</gene>
<dbReference type="Pfam" id="PF01627">
    <property type="entry name" value="Hpt"/>
    <property type="match status" value="1"/>
</dbReference>
<keyword evidence="3" id="KW-0812">Transmembrane</keyword>
<feature type="modified residue" description="Phosphohistidine" evidence="2">
    <location>
        <position position="49"/>
    </location>
</feature>
<dbReference type="PANTHER" id="PTHR43395">
    <property type="entry name" value="SENSOR HISTIDINE KINASE CHEA"/>
    <property type="match status" value="1"/>
</dbReference>
<evidence type="ECO:0000256" key="3">
    <source>
        <dbReference type="SAM" id="Phobius"/>
    </source>
</evidence>
<keyword evidence="6" id="KW-1185">Reference proteome</keyword>
<dbReference type="SMART" id="SM00073">
    <property type="entry name" value="HPT"/>
    <property type="match status" value="1"/>
</dbReference>
<keyword evidence="3" id="KW-1133">Transmembrane helix</keyword>
<feature type="transmembrane region" description="Helical" evidence="3">
    <location>
        <begin position="82"/>
        <end position="103"/>
    </location>
</feature>
<keyword evidence="2" id="KW-0597">Phosphoprotein</keyword>
<dbReference type="InterPro" id="IPR008207">
    <property type="entry name" value="Sig_transdc_His_kin_Hpt_dom"/>
</dbReference>
<dbReference type="Gene3D" id="1.20.120.160">
    <property type="entry name" value="HPT domain"/>
    <property type="match status" value="1"/>
</dbReference>
<reference evidence="5 6" key="1">
    <citation type="journal article" date="2011" name="Int. J. Syst. Evol. Microbiol.">
        <title>Zhongshania antarctica gen. nov., sp. nov. and Zhongshania guokunii sp. nov., gammaproteobacteria respectively isolated from coastal attached (fast) ice and surface seawater of the Antarctic.</title>
        <authorList>
            <person name="Li H.J."/>
            <person name="Zhang X.Y."/>
            <person name="Chen C.X."/>
            <person name="Zhang Y.J."/>
            <person name="Gao Z.M."/>
            <person name="Yu Y."/>
            <person name="Chen X.L."/>
            <person name="Chen B."/>
            <person name="Zhang Y.Z."/>
        </authorList>
    </citation>
    <scope>NUCLEOTIDE SEQUENCE [LARGE SCALE GENOMIC DNA]</scope>
    <source>
        <strain evidence="5 6">R06B22</strain>
    </source>
</reference>
<name>A0ABV3TVN9_9GAMM</name>
<proteinExistence type="predicted"/>
<dbReference type="SUPFAM" id="SSF47226">
    <property type="entry name" value="Histidine-containing phosphotransfer domain, HPT domain"/>
    <property type="match status" value="1"/>
</dbReference>
<protein>
    <submittedName>
        <fullName evidence="5">Hpt domain-containing protein</fullName>
    </submittedName>
</protein>
<feature type="domain" description="HPt" evidence="4">
    <location>
        <begin position="2"/>
        <end position="106"/>
    </location>
</feature>
<dbReference type="PROSITE" id="PS50894">
    <property type="entry name" value="HPT"/>
    <property type="match status" value="1"/>
</dbReference>
<organism evidence="5 6">
    <name type="scientific">Zhongshania arctica</name>
    <dbReference type="NCBI Taxonomy" id="3238302"/>
    <lineage>
        <taxon>Bacteria</taxon>
        <taxon>Pseudomonadati</taxon>
        <taxon>Pseudomonadota</taxon>
        <taxon>Gammaproteobacteria</taxon>
        <taxon>Cellvibrionales</taxon>
        <taxon>Spongiibacteraceae</taxon>
        <taxon>Zhongshania</taxon>
    </lineage>
</organism>
<sequence>MNEQEHEGILAIFLAEAEEIVQRLSEQLAELRYGYDGQRILDDIHRGFHTLYGGATVLKMTELVECAQLAERVMERVRTRRISMTPSLVSLLVAAIGALELMLARRINHQTPSAVDGELKSRLLRAADRNNSPSAANNPVDSYTDPLSVFFDGRLQPRTSQLSDSAPSVLNYESASFTPLQASNPDDLTAPQTRYDSGAFRAYRGSQFETIGADLAALTPQSAPAVSPSLALQVAADSNISNLVSELSWVRQRLMKFRAKGYSAELDKALSYLDLVTQDFESWERDRASDSDGKSR</sequence>
<evidence type="ECO:0000313" key="5">
    <source>
        <dbReference type="EMBL" id="MEX1665686.1"/>
    </source>
</evidence>
<keyword evidence="3" id="KW-0472">Membrane</keyword>
<dbReference type="PANTHER" id="PTHR43395:SF8">
    <property type="entry name" value="HISTIDINE KINASE"/>
    <property type="match status" value="1"/>
</dbReference>
<dbReference type="InterPro" id="IPR051315">
    <property type="entry name" value="Bact_Chemotaxis_CheA"/>
</dbReference>
<dbReference type="Proteomes" id="UP001557484">
    <property type="component" value="Unassembled WGS sequence"/>
</dbReference>
<dbReference type="EMBL" id="JBFRYB010000001">
    <property type="protein sequence ID" value="MEX1665686.1"/>
    <property type="molecule type" value="Genomic_DNA"/>
</dbReference>
<dbReference type="InterPro" id="IPR036641">
    <property type="entry name" value="HPT_dom_sf"/>
</dbReference>
<comment type="caution">
    <text evidence="5">The sequence shown here is derived from an EMBL/GenBank/DDBJ whole genome shotgun (WGS) entry which is preliminary data.</text>
</comment>
<evidence type="ECO:0000256" key="1">
    <source>
        <dbReference type="ARBA" id="ARBA00023012"/>
    </source>
</evidence>